<dbReference type="EMBL" id="FP929047">
    <property type="protein sequence ID" value="CBL04390.1"/>
    <property type="molecule type" value="Genomic_DNA"/>
</dbReference>
<evidence type="ECO:0000313" key="2">
    <source>
        <dbReference type="EMBL" id="CBL04390.1"/>
    </source>
</evidence>
<dbReference type="KEGG" id="gpa:GPA_20430"/>
<keyword evidence="1" id="KW-0472">Membrane</keyword>
<feature type="transmembrane region" description="Helical" evidence="1">
    <location>
        <begin position="12"/>
        <end position="34"/>
    </location>
</feature>
<dbReference type="PATRIC" id="fig|657308.3.peg.1575"/>
<proteinExistence type="predicted"/>
<dbReference type="AlphaFoldDB" id="D6E9J3"/>
<accession>D6E9J3</accession>
<dbReference type="HOGENOM" id="CLU_219390_0_0_11"/>
<dbReference type="Proteomes" id="UP000008805">
    <property type="component" value="Chromosome"/>
</dbReference>
<keyword evidence="1" id="KW-0812">Transmembrane</keyword>
<dbReference type="GeneID" id="97354937"/>
<keyword evidence="3" id="KW-1185">Reference proteome</keyword>
<dbReference type="RefSeq" id="WP_015539734.1">
    <property type="nucleotide sequence ID" value="NC_021021.1"/>
</dbReference>
<sequence>MVELFGMQIPMWAIWVIVAIIVLIIVVFIAKGFIDEMKKK</sequence>
<reference evidence="2 3" key="1">
    <citation type="submission" date="2010-03" db="EMBL/GenBank/DDBJ databases">
        <title>The genome sequence of Gordonibacter pamelaeae 7-10-1-bT.</title>
        <authorList>
            <consortium name="metaHIT consortium -- http://www.metahit.eu/"/>
            <person name="Pajon A."/>
            <person name="Turner K."/>
            <person name="Parkhill J."/>
            <person name="Timmis K."/>
            <person name="Oxley A."/>
            <person name="Wurdemann D."/>
        </authorList>
    </citation>
    <scope>NUCLEOTIDE SEQUENCE [LARGE SCALE GENOMIC DNA]</scope>
    <source>
        <strain evidence="3">7-10-1-b</strain>
    </source>
</reference>
<protein>
    <submittedName>
        <fullName evidence="2">Uncharacterized protein</fullName>
    </submittedName>
</protein>
<reference evidence="2 3" key="2">
    <citation type="submission" date="2010-03" db="EMBL/GenBank/DDBJ databases">
        <authorList>
            <person name="Pajon A."/>
        </authorList>
    </citation>
    <scope>NUCLEOTIDE SEQUENCE [LARGE SCALE GENOMIC DNA]</scope>
    <source>
        <strain evidence="3">7-10-1-b</strain>
    </source>
</reference>
<evidence type="ECO:0000313" key="3">
    <source>
        <dbReference type="Proteomes" id="UP000008805"/>
    </source>
</evidence>
<gene>
    <name evidence="2" type="ORF">GPA_20430</name>
</gene>
<organism evidence="2 3">
    <name type="scientific">Gordonibacter pamelaeae 7-10-1-b</name>
    <dbReference type="NCBI Taxonomy" id="657308"/>
    <lineage>
        <taxon>Bacteria</taxon>
        <taxon>Bacillati</taxon>
        <taxon>Actinomycetota</taxon>
        <taxon>Coriobacteriia</taxon>
        <taxon>Eggerthellales</taxon>
        <taxon>Eggerthellaceae</taxon>
        <taxon>Gordonibacter</taxon>
    </lineage>
</organism>
<evidence type="ECO:0000256" key="1">
    <source>
        <dbReference type="SAM" id="Phobius"/>
    </source>
</evidence>
<name>D6E9J3_9ACTN</name>
<keyword evidence="1" id="KW-1133">Transmembrane helix</keyword>